<dbReference type="RefSeq" id="WP_101237341.1">
    <property type="nucleotide sequence ID" value="NZ_PISJ01000020.1"/>
</dbReference>
<organism evidence="6 7">
    <name type="scientific">Acinetobacter proteolyticus</name>
    <dbReference type="NCBI Taxonomy" id="1776741"/>
    <lineage>
        <taxon>Bacteria</taxon>
        <taxon>Pseudomonadati</taxon>
        <taxon>Pseudomonadota</taxon>
        <taxon>Gammaproteobacteria</taxon>
        <taxon>Moraxellales</taxon>
        <taxon>Moraxellaceae</taxon>
        <taxon>Acinetobacter</taxon>
    </lineage>
</organism>
<keyword evidence="2 5" id="KW-0812">Transmembrane</keyword>
<proteinExistence type="predicted"/>
<dbReference type="InterPro" id="IPR032808">
    <property type="entry name" value="DoxX"/>
</dbReference>
<evidence type="ECO:0000256" key="1">
    <source>
        <dbReference type="ARBA" id="ARBA00004141"/>
    </source>
</evidence>
<gene>
    <name evidence="6" type="ORF">CW311_17660</name>
</gene>
<accession>A0A2N0WAP0</accession>
<dbReference type="Pfam" id="PF07681">
    <property type="entry name" value="DoxX"/>
    <property type="match status" value="1"/>
</dbReference>
<feature type="transmembrane region" description="Helical" evidence="5">
    <location>
        <begin position="12"/>
        <end position="32"/>
    </location>
</feature>
<protein>
    <submittedName>
        <fullName evidence="6">DoxX family protein</fullName>
    </submittedName>
</protein>
<evidence type="ECO:0000256" key="2">
    <source>
        <dbReference type="ARBA" id="ARBA00022692"/>
    </source>
</evidence>
<evidence type="ECO:0000256" key="3">
    <source>
        <dbReference type="ARBA" id="ARBA00022989"/>
    </source>
</evidence>
<evidence type="ECO:0000313" key="6">
    <source>
        <dbReference type="EMBL" id="PKF31567.1"/>
    </source>
</evidence>
<feature type="transmembrane region" description="Helical" evidence="5">
    <location>
        <begin position="110"/>
        <end position="131"/>
    </location>
</feature>
<evidence type="ECO:0000256" key="4">
    <source>
        <dbReference type="ARBA" id="ARBA00023136"/>
    </source>
</evidence>
<comment type="caution">
    <text evidence="6">The sequence shown here is derived from an EMBL/GenBank/DDBJ whole genome shotgun (WGS) entry which is preliminary data.</text>
</comment>
<feature type="transmembrane region" description="Helical" evidence="5">
    <location>
        <begin position="77"/>
        <end position="98"/>
    </location>
</feature>
<dbReference type="Proteomes" id="UP000233553">
    <property type="component" value="Unassembled WGS sequence"/>
</dbReference>
<dbReference type="GO" id="GO:0016020">
    <property type="term" value="C:membrane"/>
    <property type="evidence" value="ECO:0007669"/>
    <property type="project" value="UniProtKB-SubCell"/>
</dbReference>
<comment type="subcellular location">
    <subcellularLocation>
        <location evidence="1">Membrane</location>
        <topology evidence="1">Multi-pass membrane protein</topology>
    </subcellularLocation>
</comment>
<dbReference type="EMBL" id="PISJ01000020">
    <property type="protein sequence ID" value="PKF31567.1"/>
    <property type="molecule type" value="Genomic_DNA"/>
</dbReference>
<dbReference type="AlphaFoldDB" id="A0A2N0WAP0"/>
<evidence type="ECO:0000256" key="5">
    <source>
        <dbReference type="SAM" id="Phobius"/>
    </source>
</evidence>
<evidence type="ECO:0000313" key="7">
    <source>
        <dbReference type="Proteomes" id="UP000233553"/>
    </source>
</evidence>
<name>A0A2N0WAP0_9GAMM</name>
<feature type="transmembrane region" description="Helical" evidence="5">
    <location>
        <begin position="53"/>
        <end position="71"/>
    </location>
</feature>
<keyword evidence="4 5" id="KW-0472">Membrane</keyword>
<sequence length="142" mass="15785">MPYFIKSSLESQWLWIISRCCLALLFFSSGLSKVLDVDTGFQEMQAAGLEPTWLFNYASALVLLVGAYSILFDRYLWLGAALLFVFLVITIVLVHTFWNMSGGQAQISLYFALEHISVIGGLIGTAIASHFRQQLQDVGVIA</sequence>
<reference evidence="6 7" key="1">
    <citation type="submission" date="2017-12" db="EMBL/GenBank/DDBJ databases">
        <title>Draft Genome sequences of multiple microbial strains isolated from spacecraft associated surfaces.</title>
        <authorList>
            <person name="Seuylemezian A."/>
            <person name="Vaishampayan P."/>
            <person name="Venkateswaran K."/>
        </authorList>
    </citation>
    <scope>NUCLEOTIDE SEQUENCE [LARGE SCALE GENOMIC DNA]</scope>
    <source>
        <strain evidence="6 7">2P01AA</strain>
    </source>
</reference>
<keyword evidence="3 5" id="KW-1133">Transmembrane helix</keyword>